<gene>
    <name evidence="1" type="ORF">ESOMN_v1c05300</name>
</gene>
<dbReference type="KEGG" id="esx:ESOMN_v1c05300"/>
<dbReference type="EMBL" id="CP024965">
    <property type="protein sequence ID" value="ATZ18912.1"/>
    <property type="molecule type" value="Genomic_DNA"/>
</dbReference>
<protein>
    <submittedName>
        <fullName evidence="1">Uncharacterized protein</fullName>
    </submittedName>
</protein>
<organism evidence="1 2">
    <name type="scientific">Williamsoniiplasma somnilux</name>
    <dbReference type="NCBI Taxonomy" id="215578"/>
    <lineage>
        <taxon>Bacteria</taxon>
        <taxon>Bacillati</taxon>
        <taxon>Mycoplasmatota</taxon>
        <taxon>Mollicutes</taxon>
        <taxon>Entomoplasmatales</taxon>
        <taxon>Williamsoniiplasma</taxon>
    </lineage>
</organism>
<keyword evidence="2" id="KW-1185">Reference proteome</keyword>
<evidence type="ECO:0000313" key="1">
    <source>
        <dbReference type="EMBL" id="ATZ18912.1"/>
    </source>
</evidence>
<evidence type="ECO:0000313" key="2">
    <source>
        <dbReference type="Proteomes" id="UP000232230"/>
    </source>
</evidence>
<dbReference type="AlphaFoldDB" id="A0A2K8NYK5"/>
<dbReference type="RefSeq" id="WP_024863432.1">
    <property type="nucleotide sequence ID" value="NZ_CP024965.1"/>
</dbReference>
<accession>A0A2K8NYK5</accession>
<sequence length="202" mass="23425">MLKLLTFIVGGALNVNGIMPLVNHENISSLNQNQVKNEKEYFWNDGRTREEKTVIGIPKAPNWHTEEYAKNLFTIDLGKEKPINSILSFIGIKNVSATRWGTEFVAVKNWDKEIPIFIEEQNNIKIKSTSDYYFGKYASIKFMKGSHQYILSRMEYSVYYGYTWYQENGNYYMQFLLNQMVSMFSFAEVVNSVDIGAGFVLK</sequence>
<dbReference type="Proteomes" id="UP000232230">
    <property type="component" value="Chromosome"/>
</dbReference>
<proteinExistence type="predicted"/>
<reference evidence="1 2" key="1">
    <citation type="submission" date="2017-11" db="EMBL/GenBank/DDBJ databases">
        <title>Genome sequence of Entomoplasma somnilux PYAN-1 (ATCC 49194).</title>
        <authorList>
            <person name="Lo W.-S."/>
            <person name="Gasparich G.E."/>
            <person name="Kuo C.-H."/>
        </authorList>
    </citation>
    <scope>NUCLEOTIDE SEQUENCE [LARGE SCALE GENOMIC DNA]</scope>
    <source>
        <strain evidence="1 2">PYAN-1</strain>
    </source>
</reference>
<name>A0A2K8NYK5_9MOLU</name>